<feature type="domain" description="Nucleotide modification associated" evidence="1">
    <location>
        <begin position="23"/>
        <end position="84"/>
    </location>
</feature>
<dbReference type="Pfam" id="PF07659">
    <property type="entry name" value="DUF1599"/>
    <property type="match status" value="1"/>
</dbReference>
<dbReference type="Proteomes" id="UP000019249">
    <property type="component" value="Unassembled WGS sequence"/>
</dbReference>
<sequence>MNQFKKDNLKEITFEILDILERKNTNYGNSFDHQMHEYGMLAATIRLDDKMSRLRALTKGEPDKVGESIEDTLKDMIGYCLLTLNWLDEKNEKDTVECLTYEANSLRTR</sequence>
<protein>
    <recommendedName>
        <fullName evidence="1">Nucleotide modification associated domain-containing protein</fullName>
    </recommendedName>
</protein>
<dbReference type="RefSeq" id="WP_149023063.1">
    <property type="nucleotide sequence ID" value="NZ_AODF01000054.1"/>
</dbReference>
<comment type="caution">
    <text evidence="2">The sequence shown here is derived from an EMBL/GenBank/DDBJ whole genome shotgun (WGS) entry which is preliminary data.</text>
</comment>
<evidence type="ECO:0000313" key="2">
    <source>
        <dbReference type="EMBL" id="EUJ25245.1"/>
    </source>
</evidence>
<evidence type="ECO:0000313" key="3">
    <source>
        <dbReference type="Proteomes" id="UP000019249"/>
    </source>
</evidence>
<organism evidence="2 3">
    <name type="scientific">Listeria floridensis FSL S10-1187</name>
    <dbReference type="NCBI Taxonomy" id="1265817"/>
    <lineage>
        <taxon>Bacteria</taxon>
        <taxon>Bacillati</taxon>
        <taxon>Bacillota</taxon>
        <taxon>Bacilli</taxon>
        <taxon>Bacillales</taxon>
        <taxon>Listeriaceae</taxon>
        <taxon>Listeria</taxon>
    </lineage>
</organism>
<keyword evidence="3" id="KW-1185">Reference proteome</keyword>
<proteinExistence type="predicted"/>
<dbReference type="EMBL" id="AODF01000054">
    <property type="protein sequence ID" value="EUJ25245.1"/>
    <property type="molecule type" value="Genomic_DNA"/>
</dbReference>
<name>A0ABP3ATR3_9LIST</name>
<reference evidence="2 3" key="1">
    <citation type="journal article" date="2014" name="Int. J. Syst. Evol. Microbiol.">
        <title>Listeria floridensis sp. nov., Listeria aquatica sp. nov., Listeria cornellensis sp. nov., Listeria riparia sp. nov. and Listeria grandensis sp. nov., from agricultural and natural environments.</title>
        <authorList>
            <person name="den Bakker H.C."/>
            <person name="Warchocki S."/>
            <person name="Wright E.M."/>
            <person name="Allred A.F."/>
            <person name="Ahlstrom C."/>
            <person name="Manuel C.S."/>
            <person name="Stasiewicz M.J."/>
            <person name="Burrell A."/>
            <person name="Roof S."/>
            <person name="Strawn L."/>
            <person name="Fortes E.D."/>
            <person name="Nightingale K.K."/>
            <person name="Kephart D."/>
            <person name="Wiedmann M."/>
        </authorList>
    </citation>
    <scope>NUCLEOTIDE SEQUENCE [LARGE SCALE GENOMIC DNA]</scope>
    <source>
        <strain evidence="2 3">FSL S10-1187</strain>
    </source>
</reference>
<evidence type="ECO:0000259" key="1">
    <source>
        <dbReference type="Pfam" id="PF07659"/>
    </source>
</evidence>
<accession>A0ABP3ATR3</accession>
<dbReference type="InterPro" id="IPR011630">
    <property type="entry name" value="DUF1599"/>
</dbReference>
<gene>
    <name evidence="2" type="ORF">MFLO_15568</name>
</gene>